<comment type="caution">
    <text evidence="2">The sequence shown here is derived from an EMBL/GenBank/DDBJ whole genome shotgun (WGS) entry which is preliminary data.</text>
</comment>
<reference evidence="2" key="1">
    <citation type="submission" date="2021-04" db="EMBL/GenBank/DDBJ databases">
        <title>Genomic characterization of endocarditis-associated Neisseria elongata subsp. nitroreducens.</title>
        <authorList>
            <person name="Schorner M."/>
            <person name="Passarelli-Araujo H."/>
            <person name="Scheffer M."/>
            <person name="Barazzetti F."/>
            <person name="Martins J."/>
            <person name="Machado H."/>
            <person name="Palmeiro J."/>
            <person name="Bazzo M."/>
        </authorList>
    </citation>
    <scope>NUCLEOTIDE SEQUENCE</scope>
    <source>
        <strain evidence="2">Nel_M001</strain>
    </source>
</reference>
<protein>
    <submittedName>
        <fullName evidence="2">Uncharacterized protein</fullName>
    </submittedName>
</protein>
<evidence type="ECO:0000256" key="1">
    <source>
        <dbReference type="SAM" id="SignalP"/>
    </source>
</evidence>
<feature type="signal peptide" evidence="1">
    <location>
        <begin position="1"/>
        <end position="19"/>
    </location>
</feature>
<dbReference type="Proteomes" id="UP000708805">
    <property type="component" value="Unassembled WGS sequence"/>
</dbReference>
<name>A0A9X1CZ85_NEIEL</name>
<dbReference type="EMBL" id="JAGJWT010000006">
    <property type="protein sequence ID" value="MBS9340729.1"/>
    <property type="molecule type" value="Genomic_DNA"/>
</dbReference>
<sequence>MKKTVLCIALSLAAANVQAQAPQQIVQKFYPKYSQKYRCYQVSVKDKGEYCVRQTKTETRQTAQGKLTYLLFTGDVFDFEKGIKDGSHAQSGLAGVFVLKQAGTDWKLLAAQPHGWAGSFGNAPDAKYWSFHEFGKDKWGFLTQHYDIHQGYSGTAYLLFAHDGAKKIIEDDINAEADNAGALGNCSDNLYEDRKNTAAERRECLDKLYSLSSKIKILKDGKTSAGFYPLQLTVSGFDGAKKYRNTTFILNYNAAKEHYSTPKGYPLADKQF</sequence>
<organism evidence="2 3">
    <name type="scientific">Neisseria elongata subsp. nitroreducens</name>
    <dbReference type="NCBI Taxonomy" id="90367"/>
    <lineage>
        <taxon>Bacteria</taxon>
        <taxon>Pseudomonadati</taxon>
        <taxon>Pseudomonadota</taxon>
        <taxon>Betaproteobacteria</taxon>
        <taxon>Neisseriales</taxon>
        <taxon>Neisseriaceae</taxon>
        <taxon>Neisseria</taxon>
    </lineage>
</organism>
<keyword evidence="1" id="KW-0732">Signal</keyword>
<evidence type="ECO:0000313" key="2">
    <source>
        <dbReference type="EMBL" id="MBS9340729.1"/>
    </source>
</evidence>
<dbReference type="AlphaFoldDB" id="A0A9X1CZ85"/>
<feature type="chain" id="PRO_5040759658" evidence="1">
    <location>
        <begin position="20"/>
        <end position="272"/>
    </location>
</feature>
<evidence type="ECO:0000313" key="3">
    <source>
        <dbReference type="Proteomes" id="UP000708805"/>
    </source>
</evidence>
<gene>
    <name evidence="2" type="ORF">J8641_07910</name>
</gene>
<dbReference type="RefSeq" id="WP_214037963.1">
    <property type="nucleotide sequence ID" value="NZ_JAGJWT010000006.1"/>
</dbReference>
<accession>A0A9X1CZ85</accession>
<proteinExistence type="predicted"/>